<accession>A0A1V8M7B3</accession>
<evidence type="ECO:0000259" key="10">
    <source>
        <dbReference type="PROSITE" id="PS50903"/>
    </source>
</evidence>
<dbReference type="EMBL" id="LPUF01000001">
    <property type="protein sequence ID" value="OQK17408.1"/>
    <property type="molecule type" value="Genomic_DNA"/>
</dbReference>
<dbReference type="STRING" id="1420851.AU255_05880"/>
<dbReference type="InterPro" id="IPR024935">
    <property type="entry name" value="Rubredoxin_dom"/>
</dbReference>
<dbReference type="Proteomes" id="UP000191980">
    <property type="component" value="Unassembled WGS sequence"/>
</dbReference>
<evidence type="ECO:0000256" key="1">
    <source>
        <dbReference type="ARBA" id="ARBA00001965"/>
    </source>
</evidence>
<gene>
    <name evidence="11" type="ORF">AU255_05880</name>
</gene>
<dbReference type="Pfam" id="PF00301">
    <property type="entry name" value="Rubredoxin"/>
    <property type="match status" value="1"/>
</dbReference>
<proteinExistence type="inferred from homology"/>
<dbReference type="PROSITE" id="PS50903">
    <property type="entry name" value="RUBREDOXIN_LIKE"/>
    <property type="match status" value="1"/>
</dbReference>
<evidence type="ECO:0000256" key="6">
    <source>
        <dbReference type="ARBA" id="ARBA00022723"/>
    </source>
</evidence>
<dbReference type="RefSeq" id="WP_080522017.1">
    <property type="nucleotide sequence ID" value="NZ_LPUF01000001.1"/>
</dbReference>
<dbReference type="Gene3D" id="2.20.28.10">
    <property type="match status" value="1"/>
</dbReference>
<comment type="similarity">
    <text evidence="4 9">Belongs to the rubredoxin family.</text>
</comment>
<dbReference type="InterPro" id="IPR050526">
    <property type="entry name" value="Rubredoxin_ET"/>
</dbReference>
<name>A0A1V8M7B3_9GAMM</name>
<evidence type="ECO:0000256" key="7">
    <source>
        <dbReference type="ARBA" id="ARBA00022982"/>
    </source>
</evidence>
<dbReference type="InterPro" id="IPR024934">
    <property type="entry name" value="Rubredoxin-like_dom"/>
</dbReference>
<sequence length="70" mass="8083">MSEFRKYRCSVCTHIYDEAKGDPETGIAPGTRWEDVPENWVCPECGVTKKAFKLMEADEPGWLDYQKNKP</sequence>
<keyword evidence="5" id="KW-0813">Transport</keyword>
<evidence type="ECO:0000313" key="11">
    <source>
        <dbReference type="EMBL" id="OQK17408.1"/>
    </source>
</evidence>
<dbReference type="PRINTS" id="PR00163">
    <property type="entry name" value="RUBREDOXIN"/>
</dbReference>
<keyword evidence="7 9" id="KW-0249">Electron transport</keyword>
<keyword evidence="6 9" id="KW-0479">Metal-binding</keyword>
<comment type="cofactor">
    <cofactor evidence="1 9">
        <name>Fe(3+)</name>
        <dbReference type="ChEBI" id="CHEBI:29034"/>
    </cofactor>
</comment>
<evidence type="ECO:0000256" key="5">
    <source>
        <dbReference type="ARBA" id="ARBA00022448"/>
    </source>
</evidence>
<evidence type="ECO:0000256" key="9">
    <source>
        <dbReference type="RuleBase" id="RU003820"/>
    </source>
</evidence>
<dbReference type="PROSITE" id="PS00202">
    <property type="entry name" value="RUBREDOXIN"/>
    <property type="match status" value="1"/>
</dbReference>
<protein>
    <recommendedName>
        <fullName evidence="9">Rubredoxin</fullName>
    </recommendedName>
</protein>
<dbReference type="GO" id="GO:0005506">
    <property type="term" value="F:iron ion binding"/>
    <property type="evidence" value="ECO:0007669"/>
    <property type="project" value="UniProtKB-UniRule"/>
</dbReference>
<dbReference type="PANTHER" id="PTHR47627">
    <property type="entry name" value="RUBREDOXIN"/>
    <property type="match status" value="1"/>
</dbReference>
<feature type="domain" description="Rubredoxin-like" evidence="10">
    <location>
        <begin position="4"/>
        <end position="55"/>
    </location>
</feature>
<dbReference type="GO" id="GO:0009055">
    <property type="term" value="F:electron transfer activity"/>
    <property type="evidence" value="ECO:0007669"/>
    <property type="project" value="TreeGrafter"/>
</dbReference>
<dbReference type="AlphaFoldDB" id="A0A1V8M7B3"/>
<dbReference type="SUPFAM" id="SSF57802">
    <property type="entry name" value="Rubredoxin-like"/>
    <property type="match status" value="1"/>
</dbReference>
<evidence type="ECO:0000256" key="3">
    <source>
        <dbReference type="ARBA" id="ARBA00004933"/>
    </source>
</evidence>
<dbReference type="OrthoDB" id="9800607at2"/>
<dbReference type="CDD" id="cd00730">
    <property type="entry name" value="rubredoxin"/>
    <property type="match status" value="1"/>
</dbReference>
<evidence type="ECO:0000256" key="4">
    <source>
        <dbReference type="ARBA" id="ARBA00005337"/>
    </source>
</evidence>
<dbReference type="GO" id="GO:0043448">
    <property type="term" value="P:alkane catabolic process"/>
    <property type="evidence" value="ECO:0007669"/>
    <property type="project" value="TreeGrafter"/>
</dbReference>
<comment type="caution">
    <text evidence="11">The sequence shown here is derived from an EMBL/GenBank/DDBJ whole genome shotgun (WGS) entry which is preliminary data.</text>
</comment>
<comment type="function">
    <text evidence="2">Involved in the hydrocarbon hydroxylating system, which transfers electrons from NADH to rubredoxin reductase and then through rubredoxin to alkane 1 monooxygenase.</text>
</comment>
<dbReference type="InterPro" id="IPR018527">
    <property type="entry name" value="Rubredoxin_Fe_BS"/>
</dbReference>
<dbReference type="FunFam" id="2.20.28.10:FF:000001">
    <property type="entry name" value="Rubredoxin"/>
    <property type="match status" value="1"/>
</dbReference>
<reference evidence="11 12" key="1">
    <citation type="submission" date="2015-12" db="EMBL/GenBank/DDBJ databases">
        <authorList>
            <person name="Shamseldin A."/>
            <person name="Moawad H."/>
            <person name="Abd El-Rahim W.M."/>
            <person name="Sadowsky M.J."/>
        </authorList>
    </citation>
    <scope>NUCLEOTIDE SEQUENCE [LARGE SCALE GENOMIC DNA]</scope>
    <source>
        <strain evidence="11 12">WF1</strain>
    </source>
</reference>
<keyword evidence="12" id="KW-1185">Reference proteome</keyword>
<evidence type="ECO:0000256" key="8">
    <source>
        <dbReference type="ARBA" id="ARBA00023004"/>
    </source>
</evidence>
<evidence type="ECO:0000313" key="12">
    <source>
        <dbReference type="Proteomes" id="UP000191980"/>
    </source>
</evidence>
<keyword evidence="8 9" id="KW-0408">Iron</keyword>
<evidence type="ECO:0000256" key="2">
    <source>
        <dbReference type="ARBA" id="ARBA00002792"/>
    </source>
</evidence>
<comment type="pathway">
    <text evidence="3">Hydrocarbon metabolism; alkane degradation.</text>
</comment>
<dbReference type="PANTHER" id="PTHR47627:SF1">
    <property type="entry name" value="RUBREDOXIN-1-RELATED"/>
    <property type="match status" value="1"/>
</dbReference>
<organism evidence="11 12">
    <name type="scientific">Methyloprofundus sedimenti</name>
    <dbReference type="NCBI Taxonomy" id="1420851"/>
    <lineage>
        <taxon>Bacteria</taxon>
        <taxon>Pseudomonadati</taxon>
        <taxon>Pseudomonadota</taxon>
        <taxon>Gammaproteobacteria</taxon>
        <taxon>Methylococcales</taxon>
        <taxon>Methylococcaceae</taxon>
        <taxon>Methyloprofundus</taxon>
    </lineage>
</organism>